<accession>D1NU30</accession>
<dbReference type="PANTHER" id="PTHR36849:SF1">
    <property type="entry name" value="CYTOPLASMIC PROTEIN"/>
    <property type="match status" value="1"/>
</dbReference>
<name>D1NU30_9BIFI</name>
<evidence type="ECO:0000313" key="1">
    <source>
        <dbReference type="EMBL" id="EFA23234.1"/>
    </source>
</evidence>
<gene>
    <name evidence="1" type="ORF">BIFGAL_03351</name>
</gene>
<dbReference type="InterPro" id="IPR052552">
    <property type="entry name" value="YeaO-like"/>
</dbReference>
<dbReference type="Pfam" id="PF22752">
    <property type="entry name" value="DUF488-N3i"/>
    <property type="match status" value="1"/>
</dbReference>
<evidence type="ECO:0008006" key="3">
    <source>
        <dbReference type="Google" id="ProtNLM"/>
    </source>
</evidence>
<protein>
    <recommendedName>
        <fullName evidence="3">DUF488 domain-containing protein</fullName>
    </recommendedName>
</protein>
<evidence type="ECO:0000313" key="2">
    <source>
        <dbReference type="Proteomes" id="UP000003656"/>
    </source>
</evidence>
<reference evidence="1 2" key="1">
    <citation type="submission" date="2009-11" db="EMBL/GenBank/DDBJ databases">
        <authorList>
            <person name="Weinstock G."/>
            <person name="Sodergren E."/>
            <person name="Clifton S."/>
            <person name="Fulton L."/>
            <person name="Fulton B."/>
            <person name="Courtney L."/>
            <person name="Fronick C."/>
            <person name="Harrison M."/>
            <person name="Strong C."/>
            <person name="Farmer C."/>
            <person name="Delahaunty K."/>
            <person name="Markovic C."/>
            <person name="Hall O."/>
            <person name="Minx P."/>
            <person name="Tomlinson C."/>
            <person name="Mitreva M."/>
            <person name="Nelson J."/>
            <person name="Hou S."/>
            <person name="Wollam A."/>
            <person name="Pepin K.H."/>
            <person name="Johnson M."/>
            <person name="Bhonagiri V."/>
            <person name="Nash W.E."/>
            <person name="Warren W."/>
            <person name="Chinwalla A."/>
            <person name="Mardis E.R."/>
            <person name="Wilson R.K."/>
        </authorList>
    </citation>
    <scope>NUCLEOTIDE SEQUENCE [LARGE SCALE GENOMIC DNA]</scope>
    <source>
        <strain evidence="1 2">DSM 20093</strain>
    </source>
</reference>
<dbReference type="eggNOG" id="COG3189">
    <property type="taxonomic scope" value="Bacteria"/>
</dbReference>
<sequence length="135" mass="15960">MTLVKKEAPMVMHELKIKRIYEAQSPDDGFRVLVDRLWPRGISKERADLDEWERAEVSPSTDLRKWFGHDPHKFEQFEQRFDEELDGSEAAHQFAADIHKELQSRNVTLLYGAKDTEHNNAVVLKSWLEQQWNNQ</sequence>
<proteinExistence type="predicted"/>
<organism evidence="1 2">
    <name type="scientific">Bifidobacterium gallicum DSM 20093 = LMG 11596</name>
    <dbReference type="NCBI Taxonomy" id="561180"/>
    <lineage>
        <taxon>Bacteria</taxon>
        <taxon>Bacillati</taxon>
        <taxon>Actinomycetota</taxon>
        <taxon>Actinomycetes</taxon>
        <taxon>Bifidobacteriales</taxon>
        <taxon>Bifidobacteriaceae</taxon>
        <taxon>Bifidobacterium</taxon>
    </lineage>
</organism>
<dbReference type="PANTHER" id="PTHR36849">
    <property type="entry name" value="CYTOPLASMIC PROTEIN-RELATED"/>
    <property type="match status" value="1"/>
</dbReference>
<dbReference type="Proteomes" id="UP000003656">
    <property type="component" value="Unassembled WGS sequence"/>
</dbReference>
<comment type="caution">
    <text evidence="1">The sequence shown here is derived from an EMBL/GenBank/DDBJ whole genome shotgun (WGS) entry which is preliminary data.</text>
</comment>
<dbReference type="AlphaFoldDB" id="D1NU30"/>
<dbReference type="EMBL" id="ABXB03000002">
    <property type="protein sequence ID" value="EFA23234.1"/>
    <property type="molecule type" value="Genomic_DNA"/>
</dbReference>